<sequence>MVKEGYSMKIITLIENTKGSSKDLICEHGLSIYIETNNKRILFDTGRTDSFIINANNLGINLEKIDATIISHGHSDHGGGLLPFLDINHKAKVYAKKGVNQDYYFNTIITSKNVSINKEVFNKHSRRFNYVDEFTEIMDNVYIITDIEKPYEVPKGNKYLFAREGEKVVRDKFNHELIMVIRENDELIIFTGCSHNGTANMIETVRNRFPNLKIKALIGGFHLVKMPLIESLGASQEEIDIIVRKIKDENIEKIYTGHCTGEKAFKKLENALGSDIIYIRTGMEINI</sequence>
<evidence type="ECO:0000313" key="3">
    <source>
        <dbReference type="Proteomes" id="UP000001412"/>
    </source>
</evidence>
<dbReference type="PANTHER" id="PTHR13754">
    <property type="entry name" value="METALLO-BETA-LACTAMASE SUPERFAMILY PROTEIN"/>
    <property type="match status" value="1"/>
</dbReference>
<accession>Q892E1</accession>
<keyword evidence="2" id="KW-0378">Hydrolase</keyword>
<dbReference type="STRING" id="212717.CTC_02162"/>
<dbReference type="HOGENOM" id="CLU_036012_0_0_9"/>
<proteinExistence type="predicted"/>
<protein>
    <submittedName>
        <fullName evidence="2">Metal dependent hydrolase</fullName>
    </submittedName>
</protein>
<reference evidence="2 3" key="1">
    <citation type="journal article" date="2003" name="Proc. Natl. Acad. Sci. U.S.A.">
        <title>The genome sequence of Clostridium tetani, the causative agent of tetanus disease.</title>
        <authorList>
            <person name="Brueggemann H."/>
            <person name="Baumer S."/>
            <person name="Fricke W.F."/>
            <person name="Wiezer A."/>
            <person name="Liesegang H."/>
            <person name="Decker I."/>
            <person name="Herzberg C."/>
            <person name="Martinez-Arias R."/>
            <person name="Merkl R."/>
            <person name="Henne A."/>
            <person name="Gottschalk G."/>
        </authorList>
    </citation>
    <scope>NUCLEOTIDE SEQUENCE [LARGE SCALE GENOMIC DNA]</scope>
    <source>
        <strain evidence="3">Massachusetts / E88</strain>
    </source>
</reference>
<dbReference type="Pfam" id="PF00753">
    <property type="entry name" value="Lactamase_B"/>
    <property type="match status" value="1"/>
</dbReference>
<dbReference type="KEGG" id="ctc:CTC_02162"/>
<dbReference type="CDD" id="cd07713">
    <property type="entry name" value="DHPS-like_MBL-fold"/>
    <property type="match status" value="1"/>
</dbReference>
<dbReference type="GO" id="GO:0016740">
    <property type="term" value="F:transferase activity"/>
    <property type="evidence" value="ECO:0007669"/>
    <property type="project" value="TreeGrafter"/>
</dbReference>
<dbReference type="PANTHER" id="PTHR13754:SF13">
    <property type="entry name" value="METALLO-BETA-LACTAMASE SUPERFAMILY PROTEIN (AFU_ORTHOLOGUE AFUA_3G07630)"/>
    <property type="match status" value="1"/>
</dbReference>
<feature type="domain" description="Metallo-beta-lactamase" evidence="1">
    <location>
        <begin position="28"/>
        <end position="258"/>
    </location>
</feature>
<name>Q892E1_CLOTE</name>
<evidence type="ECO:0000313" key="2">
    <source>
        <dbReference type="EMBL" id="AAO36654.1"/>
    </source>
</evidence>
<dbReference type="SUPFAM" id="SSF56281">
    <property type="entry name" value="Metallo-hydrolase/oxidoreductase"/>
    <property type="match status" value="1"/>
</dbReference>
<keyword evidence="3" id="KW-1185">Reference proteome</keyword>
<dbReference type="SMART" id="SM00849">
    <property type="entry name" value="Lactamase_B"/>
    <property type="match status" value="1"/>
</dbReference>
<dbReference type="Gene3D" id="3.60.15.10">
    <property type="entry name" value="Ribonuclease Z/Hydroxyacylglutathione hydrolase-like"/>
    <property type="match status" value="1"/>
</dbReference>
<dbReference type="InterPro" id="IPR052926">
    <property type="entry name" value="Metallo-beta-lactamase_dom"/>
</dbReference>
<dbReference type="AlphaFoldDB" id="Q892E1"/>
<evidence type="ECO:0000259" key="1">
    <source>
        <dbReference type="SMART" id="SM00849"/>
    </source>
</evidence>
<organism evidence="2 3">
    <name type="scientific">Clostridium tetani (strain Massachusetts / E88)</name>
    <dbReference type="NCBI Taxonomy" id="212717"/>
    <lineage>
        <taxon>Bacteria</taxon>
        <taxon>Bacillati</taxon>
        <taxon>Bacillota</taxon>
        <taxon>Clostridia</taxon>
        <taxon>Eubacteriales</taxon>
        <taxon>Clostridiaceae</taxon>
        <taxon>Clostridium</taxon>
    </lineage>
</organism>
<dbReference type="InterPro" id="IPR001279">
    <property type="entry name" value="Metallo-B-lactamas"/>
</dbReference>
<dbReference type="EMBL" id="AE015927">
    <property type="protein sequence ID" value="AAO36654.1"/>
    <property type="molecule type" value="Genomic_DNA"/>
</dbReference>
<dbReference type="GO" id="GO:0016787">
    <property type="term" value="F:hydrolase activity"/>
    <property type="evidence" value="ECO:0007669"/>
    <property type="project" value="UniProtKB-KW"/>
</dbReference>
<dbReference type="InterPro" id="IPR041712">
    <property type="entry name" value="DHPS-like_MBL-fold"/>
</dbReference>
<dbReference type="InterPro" id="IPR036866">
    <property type="entry name" value="RibonucZ/Hydroxyglut_hydro"/>
</dbReference>
<gene>
    <name evidence="2" type="ordered locus">CTC_02162</name>
</gene>
<dbReference type="Proteomes" id="UP000001412">
    <property type="component" value="Chromosome"/>
</dbReference>